<gene>
    <name evidence="2" type="ORF">QTN89_23270</name>
</gene>
<feature type="compositionally biased region" description="Polar residues" evidence="1">
    <location>
        <begin position="47"/>
        <end position="58"/>
    </location>
</feature>
<evidence type="ECO:0000256" key="1">
    <source>
        <dbReference type="SAM" id="MobiDB-lite"/>
    </source>
</evidence>
<proteinExistence type="predicted"/>
<evidence type="ECO:0000313" key="2">
    <source>
        <dbReference type="EMBL" id="MDM4018392.1"/>
    </source>
</evidence>
<dbReference type="RefSeq" id="WP_289166261.1">
    <property type="nucleotide sequence ID" value="NZ_JASZZN010000021.1"/>
</dbReference>
<organism evidence="2 3">
    <name type="scientific">Roseiconus lacunae</name>
    <dbReference type="NCBI Taxonomy" id="2605694"/>
    <lineage>
        <taxon>Bacteria</taxon>
        <taxon>Pseudomonadati</taxon>
        <taxon>Planctomycetota</taxon>
        <taxon>Planctomycetia</taxon>
        <taxon>Pirellulales</taxon>
        <taxon>Pirellulaceae</taxon>
        <taxon>Roseiconus</taxon>
    </lineage>
</organism>
<dbReference type="EMBL" id="JASZZN010000021">
    <property type="protein sequence ID" value="MDM4018392.1"/>
    <property type="molecule type" value="Genomic_DNA"/>
</dbReference>
<keyword evidence="3" id="KW-1185">Reference proteome</keyword>
<reference evidence="2 3" key="1">
    <citation type="submission" date="2023-06" db="EMBL/GenBank/DDBJ databases">
        <title>Roseiconus lacunae JC819 isolated from Gulf of Mannar region, Tamil Nadu.</title>
        <authorList>
            <person name="Pk S."/>
            <person name="Ch S."/>
            <person name="Ch V.R."/>
        </authorList>
    </citation>
    <scope>NUCLEOTIDE SEQUENCE [LARGE SCALE GENOMIC DNA]</scope>
    <source>
        <strain evidence="2 3">JC819</strain>
    </source>
</reference>
<evidence type="ECO:0000313" key="3">
    <source>
        <dbReference type="Proteomes" id="UP001239462"/>
    </source>
</evidence>
<comment type="caution">
    <text evidence="2">The sequence shown here is derived from an EMBL/GenBank/DDBJ whole genome shotgun (WGS) entry which is preliminary data.</text>
</comment>
<protein>
    <submittedName>
        <fullName evidence="2">Uncharacterized protein</fullName>
    </submittedName>
</protein>
<name>A0ABT7PPI1_9BACT</name>
<feature type="region of interest" description="Disordered" evidence="1">
    <location>
        <begin position="36"/>
        <end position="58"/>
    </location>
</feature>
<accession>A0ABT7PPI1</accession>
<sequence>MRPPLAFINGRWEPDLKNGHNSGLPAISRRALAPVSKHGYQPPGVSPGQSGQTVADVI</sequence>
<dbReference type="Proteomes" id="UP001239462">
    <property type="component" value="Unassembled WGS sequence"/>
</dbReference>